<evidence type="ECO:0000256" key="6">
    <source>
        <dbReference type="ARBA" id="ARBA00022989"/>
    </source>
</evidence>
<dbReference type="InterPro" id="IPR050297">
    <property type="entry name" value="LipidA_mod_glycosyltrf_83"/>
</dbReference>
<dbReference type="AlphaFoldDB" id="A0A1G8VTL7"/>
<feature type="transmembrane region" description="Helical" evidence="8">
    <location>
        <begin position="298"/>
        <end position="320"/>
    </location>
</feature>
<protein>
    <submittedName>
        <fullName evidence="11">4-amino-4-deoxy-L-arabinose transferase</fullName>
    </submittedName>
</protein>
<feature type="transmembrane region" description="Helical" evidence="8">
    <location>
        <begin position="125"/>
        <end position="148"/>
    </location>
</feature>
<keyword evidence="3" id="KW-0328">Glycosyltransferase</keyword>
<dbReference type="Pfam" id="PF25230">
    <property type="entry name" value="DUF7846"/>
    <property type="match status" value="1"/>
</dbReference>
<dbReference type="InterPro" id="IPR057168">
    <property type="entry name" value="DUF7846"/>
</dbReference>
<keyword evidence="2" id="KW-1003">Cell membrane</keyword>
<name>A0A1G8VTL7_9EURY</name>
<evidence type="ECO:0000256" key="1">
    <source>
        <dbReference type="ARBA" id="ARBA00004651"/>
    </source>
</evidence>
<comment type="subcellular location">
    <subcellularLocation>
        <location evidence="1">Cell membrane</location>
        <topology evidence="1">Multi-pass membrane protein</topology>
    </subcellularLocation>
</comment>
<evidence type="ECO:0000259" key="9">
    <source>
        <dbReference type="Pfam" id="PF13231"/>
    </source>
</evidence>
<keyword evidence="12" id="KW-1185">Reference proteome</keyword>
<accession>A0A1G8VTL7</accession>
<keyword evidence="5 8" id="KW-0812">Transmembrane</keyword>
<dbReference type="PANTHER" id="PTHR33908:SF11">
    <property type="entry name" value="MEMBRANE PROTEIN"/>
    <property type="match status" value="1"/>
</dbReference>
<evidence type="ECO:0000256" key="8">
    <source>
        <dbReference type="SAM" id="Phobius"/>
    </source>
</evidence>
<evidence type="ECO:0000313" key="12">
    <source>
        <dbReference type="Proteomes" id="UP000198856"/>
    </source>
</evidence>
<evidence type="ECO:0000256" key="4">
    <source>
        <dbReference type="ARBA" id="ARBA00022679"/>
    </source>
</evidence>
<reference evidence="11 12" key="1">
    <citation type="submission" date="2016-10" db="EMBL/GenBank/DDBJ databases">
        <authorList>
            <person name="de Groot N.N."/>
        </authorList>
    </citation>
    <scope>NUCLEOTIDE SEQUENCE [LARGE SCALE GENOMIC DNA]</scope>
    <source>
        <strain evidence="11 12">IBRC-M10015</strain>
    </source>
</reference>
<feature type="domain" description="DUF7846" evidence="10">
    <location>
        <begin position="463"/>
        <end position="632"/>
    </location>
</feature>
<dbReference type="Pfam" id="PF13231">
    <property type="entry name" value="PMT_2"/>
    <property type="match status" value="1"/>
</dbReference>
<feature type="transmembrane region" description="Helical" evidence="8">
    <location>
        <begin position="374"/>
        <end position="393"/>
    </location>
</feature>
<evidence type="ECO:0000256" key="5">
    <source>
        <dbReference type="ARBA" id="ARBA00022692"/>
    </source>
</evidence>
<evidence type="ECO:0000259" key="10">
    <source>
        <dbReference type="Pfam" id="PF25230"/>
    </source>
</evidence>
<dbReference type="GO" id="GO:0008610">
    <property type="term" value="P:lipid biosynthetic process"/>
    <property type="evidence" value="ECO:0007669"/>
    <property type="project" value="UniProtKB-ARBA"/>
</dbReference>
<dbReference type="InterPro" id="IPR038731">
    <property type="entry name" value="RgtA/B/C-like"/>
</dbReference>
<evidence type="ECO:0000256" key="3">
    <source>
        <dbReference type="ARBA" id="ARBA00022676"/>
    </source>
</evidence>
<dbReference type="GO" id="GO:0016763">
    <property type="term" value="F:pentosyltransferase activity"/>
    <property type="evidence" value="ECO:0007669"/>
    <property type="project" value="TreeGrafter"/>
</dbReference>
<dbReference type="PANTHER" id="PTHR33908">
    <property type="entry name" value="MANNOSYLTRANSFERASE YKCB-RELATED"/>
    <property type="match status" value="1"/>
</dbReference>
<keyword evidence="7 8" id="KW-0472">Membrane</keyword>
<dbReference type="STRING" id="890420.SAMN05216226_107158"/>
<feature type="transmembrane region" description="Helical" evidence="8">
    <location>
        <begin position="169"/>
        <end position="186"/>
    </location>
</feature>
<feature type="transmembrane region" description="Helical" evidence="8">
    <location>
        <begin position="332"/>
        <end position="354"/>
    </location>
</feature>
<evidence type="ECO:0000256" key="2">
    <source>
        <dbReference type="ARBA" id="ARBA00022475"/>
    </source>
</evidence>
<feature type="transmembrane region" description="Helical" evidence="8">
    <location>
        <begin position="6"/>
        <end position="27"/>
    </location>
</feature>
<dbReference type="GO" id="GO:0005886">
    <property type="term" value="C:plasma membrane"/>
    <property type="evidence" value="ECO:0007669"/>
    <property type="project" value="UniProtKB-SubCell"/>
</dbReference>
<organism evidence="11 12">
    <name type="scientific">Halovenus aranensis</name>
    <dbReference type="NCBI Taxonomy" id="890420"/>
    <lineage>
        <taxon>Archaea</taxon>
        <taxon>Methanobacteriati</taxon>
        <taxon>Methanobacteriota</taxon>
        <taxon>Stenosarchaea group</taxon>
        <taxon>Halobacteria</taxon>
        <taxon>Halobacteriales</taxon>
        <taxon>Haloarculaceae</taxon>
        <taxon>Halovenus</taxon>
    </lineage>
</organism>
<gene>
    <name evidence="11" type="ORF">SAMN05216226_107158</name>
</gene>
<feature type="domain" description="Glycosyltransferase RgtA/B/C/D-like" evidence="9">
    <location>
        <begin position="79"/>
        <end position="203"/>
    </location>
</feature>
<feature type="transmembrane region" description="Helical" evidence="8">
    <location>
        <begin position="413"/>
        <end position="434"/>
    </location>
</feature>
<feature type="transmembrane region" description="Helical" evidence="8">
    <location>
        <begin position="98"/>
        <end position="119"/>
    </location>
</feature>
<evidence type="ECO:0000256" key="7">
    <source>
        <dbReference type="ARBA" id="ARBA00023136"/>
    </source>
</evidence>
<sequence length="685" mass="72820">MSPEAVAAGGLAVLTGVAVFALASTVFEYHSSNHDEAVYLQQAAMLLEGKLELAAGDLVGAFRPWFFVEDGGTLYPKYAPVPAAMYAISMALFGEPRVTLAAIAAANTGLVYILGAAVADRRVGLVAAALFACSPMAFVTSATFLPYAPTTLCNLVFAVAYLRGVRTGGYRWGAVAGLAIGIAFFARPYTAVLFALPFVAHAAYTALACLADEGYWPLPTTARRQLLTALCGLCFVLVTLCYNARLTGDPLTFPYAAFAPLDGPGFGYRRILDHAIEYTPGVAVRANGFAVWYLLSRWVVAGLLGAGLALGGIAVVVRAWQREGDSLVDPTAGLLVAAVVPSVVLGNVPFWGNYNLLATLSDPTDGLVSQFGPFYHFDLLAPVAVFAAVALVVGWRRLSSRLAAHGPVSPRRLALSGLLVSVLVLAGTSAVLAATPVDRNAAYAEKYDTAYGPVEAADFENDLVFVPTPYGEWQAHPFQVLRNDPGFDGPVVYALDRDPAEDFAVIDAYPDRSLHRYTYRGEWSADASEHVLPRLESLSVRRAAAFDAEAVVGVPDRVDRAHVRLTTQGGGPVEYTVDDPDTELTVPWSLDGNNASLDEAAGAVALDETDLVVVTVTLVQPDGSTLTYRQEATVRADGDAVEVVWPPERTVCRLTTACGREGTYLPDHPGEHLGGVSFRVSLDPE</sequence>
<dbReference type="EMBL" id="FNFC01000007">
    <property type="protein sequence ID" value="SDJ69394.1"/>
    <property type="molecule type" value="Genomic_DNA"/>
</dbReference>
<feature type="transmembrane region" description="Helical" evidence="8">
    <location>
        <begin position="226"/>
        <end position="245"/>
    </location>
</feature>
<dbReference type="RefSeq" id="WP_092702200.1">
    <property type="nucleotide sequence ID" value="NZ_FNFC01000007.1"/>
</dbReference>
<proteinExistence type="predicted"/>
<keyword evidence="6 8" id="KW-1133">Transmembrane helix</keyword>
<dbReference type="OrthoDB" id="157326at2157"/>
<evidence type="ECO:0000313" key="11">
    <source>
        <dbReference type="EMBL" id="SDJ69394.1"/>
    </source>
</evidence>
<keyword evidence="4 11" id="KW-0808">Transferase</keyword>
<dbReference type="Proteomes" id="UP000198856">
    <property type="component" value="Unassembled WGS sequence"/>
</dbReference>